<name>A0A7S7LZ73_9BACT</name>
<sequence>MSHSIEILEGAFIVSDAHYSNKRPELLNFIKDIHLKELKPTQLIFMGDIFDALFGGVFYTQKLNSEVVKFIDEISKEIEVIYLEGNHDFNLKKIFPHVKLFPISKQPVTCIYNNKRILLAHGDIESDYGYRVYTSMIRNPTIVYILNIIDTLSRHYILKTLDKHLSKKNDCKEFKGFTKYISGRLDKKYSCDFFIEGHFHQNRTIIYEKFTYINLGAFACNQRYFIVKSPKELELLQEKIFSKGN</sequence>
<dbReference type="AlphaFoldDB" id="A0A7S7LZ73"/>
<dbReference type="EMBL" id="CP054493">
    <property type="protein sequence ID" value="QOY54152.1"/>
    <property type="molecule type" value="Genomic_DNA"/>
</dbReference>
<keyword evidence="8" id="KW-1185">Reference proteome</keyword>
<dbReference type="GO" id="GO:0009245">
    <property type="term" value="P:lipid A biosynthetic process"/>
    <property type="evidence" value="ECO:0007669"/>
    <property type="project" value="TreeGrafter"/>
</dbReference>
<evidence type="ECO:0000256" key="1">
    <source>
        <dbReference type="ARBA" id="ARBA00022475"/>
    </source>
</evidence>
<dbReference type="RefSeq" id="WP_194366198.1">
    <property type="nucleotide sequence ID" value="NZ_CP054493.1"/>
</dbReference>
<keyword evidence="2" id="KW-0997">Cell inner membrane</keyword>
<dbReference type="Pfam" id="PF00149">
    <property type="entry name" value="Metallophos"/>
    <property type="match status" value="1"/>
</dbReference>
<dbReference type="Gene3D" id="3.60.21.10">
    <property type="match status" value="1"/>
</dbReference>
<dbReference type="GO" id="GO:0008758">
    <property type="term" value="F:UDP-2,3-diacylglucosamine hydrolase activity"/>
    <property type="evidence" value="ECO:0007669"/>
    <property type="project" value="TreeGrafter"/>
</dbReference>
<dbReference type="Proteomes" id="UP000593836">
    <property type="component" value="Chromosome"/>
</dbReference>
<keyword evidence="1" id="KW-1003">Cell membrane</keyword>
<protein>
    <submittedName>
        <fullName evidence="7">Metallophosphoesterase</fullName>
    </submittedName>
</protein>
<keyword evidence="4" id="KW-0472">Membrane</keyword>
<dbReference type="InterPro" id="IPR029052">
    <property type="entry name" value="Metallo-depent_PP-like"/>
</dbReference>
<proteinExistence type="predicted"/>
<evidence type="ECO:0000313" key="8">
    <source>
        <dbReference type="Proteomes" id="UP000593836"/>
    </source>
</evidence>
<organism evidence="7 8">
    <name type="scientific">Candidatus Sulfurimonas marisnigri</name>
    <dbReference type="NCBI Taxonomy" id="2740405"/>
    <lineage>
        <taxon>Bacteria</taxon>
        <taxon>Pseudomonadati</taxon>
        <taxon>Campylobacterota</taxon>
        <taxon>Epsilonproteobacteria</taxon>
        <taxon>Campylobacterales</taxon>
        <taxon>Sulfurimonadaceae</taxon>
        <taxon>Sulfurimonas</taxon>
    </lineage>
</organism>
<keyword evidence="3" id="KW-0479">Metal-binding</keyword>
<dbReference type="GO" id="GO:0016020">
    <property type="term" value="C:membrane"/>
    <property type="evidence" value="ECO:0007669"/>
    <property type="project" value="GOC"/>
</dbReference>
<evidence type="ECO:0000256" key="4">
    <source>
        <dbReference type="ARBA" id="ARBA00023136"/>
    </source>
</evidence>
<dbReference type="InterPro" id="IPR043461">
    <property type="entry name" value="LpxH-like"/>
</dbReference>
<evidence type="ECO:0000313" key="7">
    <source>
        <dbReference type="EMBL" id="QOY54152.1"/>
    </source>
</evidence>
<dbReference type="CDD" id="cd07398">
    <property type="entry name" value="MPP_YbbF-LpxH"/>
    <property type="match status" value="1"/>
</dbReference>
<dbReference type="GO" id="GO:0046872">
    <property type="term" value="F:metal ion binding"/>
    <property type="evidence" value="ECO:0007669"/>
    <property type="project" value="UniProtKB-KW"/>
</dbReference>
<evidence type="ECO:0000256" key="5">
    <source>
        <dbReference type="ARBA" id="ARBA00023211"/>
    </source>
</evidence>
<feature type="domain" description="Calcineurin-like phosphoesterase" evidence="6">
    <location>
        <begin position="13"/>
        <end position="201"/>
    </location>
</feature>
<evidence type="ECO:0000256" key="3">
    <source>
        <dbReference type="ARBA" id="ARBA00022723"/>
    </source>
</evidence>
<dbReference type="SUPFAM" id="SSF56300">
    <property type="entry name" value="Metallo-dependent phosphatases"/>
    <property type="match status" value="1"/>
</dbReference>
<gene>
    <name evidence="7" type="ORF">HUE87_09715</name>
</gene>
<evidence type="ECO:0000256" key="2">
    <source>
        <dbReference type="ARBA" id="ARBA00022519"/>
    </source>
</evidence>
<dbReference type="PANTHER" id="PTHR34990">
    <property type="entry name" value="UDP-2,3-DIACYLGLUCOSAMINE HYDROLASE-RELATED"/>
    <property type="match status" value="1"/>
</dbReference>
<accession>A0A7S7LZ73</accession>
<dbReference type="InterPro" id="IPR004843">
    <property type="entry name" value="Calcineurin-like_PHP"/>
</dbReference>
<evidence type="ECO:0000259" key="6">
    <source>
        <dbReference type="Pfam" id="PF00149"/>
    </source>
</evidence>
<reference evidence="7 8" key="1">
    <citation type="submission" date="2020-05" db="EMBL/GenBank/DDBJ databases">
        <title>Sulfurimonas marisnigri, sp. nov., and Sulfurimonas baltica, sp. nov., manganese oxide reducing chemolithoautotrophs of the class Epsilonproteobacteria isolated from the pelagic redoxclines of the Black and Baltic Seas and emended description of the genus Sulfurimonas.</title>
        <authorList>
            <person name="Henkel J.V."/>
            <person name="Laudan C."/>
            <person name="Werner J."/>
            <person name="Neu T."/>
            <person name="Plewe S."/>
            <person name="Sproer C."/>
            <person name="Bunk B."/>
            <person name="Schulz-Vogt H.N."/>
        </authorList>
    </citation>
    <scope>NUCLEOTIDE SEQUENCE [LARGE SCALE GENOMIC DNA]</scope>
    <source>
        <strain evidence="7 8">SoZ1</strain>
    </source>
</reference>
<keyword evidence="5" id="KW-0464">Manganese</keyword>
<dbReference type="KEGG" id="smas:HUE87_09715"/>